<feature type="compositionally biased region" description="Basic and acidic residues" evidence="1">
    <location>
        <begin position="677"/>
        <end position="691"/>
    </location>
</feature>
<feature type="region of interest" description="Disordered" evidence="1">
    <location>
        <begin position="59"/>
        <end position="173"/>
    </location>
</feature>
<feature type="compositionally biased region" description="Basic and acidic residues" evidence="1">
    <location>
        <begin position="67"/>
        <end position="81"/>
    </location>
</feature>
<evidence type="ECO:0000313" key="2">
    <source>
        <dbReference type="EMBL" id="AFV90760.1"/>
    </source>
</evidence>
<reference evidence="2 3" key="1">
    <citation type="journal article" date="2012" name="BMC Genomics">
        <title>The genome sequence of Propionibacterium acidipropionici provides insights into its biotechnological and industrial potential.</title>
        <authorList>
            <person name="Parizzi L.P."/>
            <person name="Grassi M.C."/>
            <person name="Llerena L.A."/>
            <person name="Carazzolle M.F."/>
            <person name="Queiroz V.L."/>
            <person name="Lunardi I."/>
            <person name="Zeidler A.F."/>
            <person name="Teixeira P.J."/>
            <person name="Mieczkowski P."/>
            <person name="Rincones J."/>
            <person name="Pereira G.A."/>
        </authorList>
    </citation>
    <scope>NUCLEOTIDE SEQUENCE [LARGE SCALE GENOMIC DNA]</scope>
    <source>
        <strain evidence="3">ATCC 4875 / DSM 20272 / JCM 6432 / NBRC 12425 / NCIMB 8070</strain>
    </source>
</reference>
<feature type="region of interest" description="Disordered" evidence="1">
    <location>
        <begin position="724"/>
        <end position="768"/>
    </location>
</feature>
<dbReference type="HOGENOM" id="CLU_336450_0_0_11"/>
<feature type="region of interest" description="Disordered" evidence="1">
    <location>
        <begin position="24"/>
        <end position="46"/>
    </location>
</feature>
<feature type="region of interest" description="Disordered" evidence="1">
    <location>
        <begin position="420"/>
        <end position="440"/>
    </location>
</feature>
<dbReference type="Proteomes" id="UP000000214">
    <property type="component" value="Chromosome"/>
</dbReference>
<feature type="region of interest" description="Disordered" evidence="1">
    <location>
        <begin position="785"/>
        <end position="847"/>
    </location>
</feature>
<sequence>MYARRRTSDYPRLRGDDFGMLGQRWAASGLPPPARGRRQPSGAPVRVGRITPACAGTTACSAPPNHRRADYPRLRGDDGQNRRAGRRLRGLPPSARGRRLPECGCTSKTRITPACAGTTPGTGSDCPGRPDYPRLRGDDRKQRRRAERLSGLPPPARGRRDHGDGHRRPGRITPACAGTTAVWRCPCCAGADYPRLRGDDSAGCLMCDAQFGLPPPARGRPLGGGGVGVEERITPACAGTTKPQAGWQGPAADYPRLRGDDAFTGVEVSELGGLPPPARGRPEAAARPVRAARITPACAGTTSDRSGIACARPDYPRLRGDDLDIPPFRDGIRGLPPPARGRLHHGLVERRDGRITPACAGTTLAMTCARARPPDYPRLRGDDFESSRSLRASAGLPPPARGRLWRSAWPASCDRITPACAGTTTPAARSPGSGADYPRLRGDDSQVLATAKTKGGLPPPARGRLHQLVGADVVSRITPACAGTTEIRTWGSRTGTDYPRLRGDDSAANLGLANGYGLPPPARGRQRRELGARERVRITPACAGTTAPRTWGSRTGTDYPRLRGDDSAANLGLANGYGLPPPARGRQRRELGARERVRITPACAGTTAPRTWGSRTGTDYPRLRGDDRPSTRRSARPAGLPPPARGRQAIDQALREAGWITPACAGTTGHRPGAPRGRLDYPRLRGDDRPSTRRSARPAGLPPPARGRQAIDQALREAGWITPACAGTTGHRPGAPRGRLDYPRLRGDDRPSTRRSARPAGLPPPARGRQAIDQALREAGWITPACAGTTGHRPGAPPGRRVAPDLVEQSSGAAEQGDPAAYRCRGDLSQQGGRHPARRGRAGRADR</sequence>
<dbReference type="AntiFam" id="ANF00057">
    <property type="entry name" value="Translation of E. coli type CRISPR repeat"/>
</dbReference>
<feature type="region of interest" description="Disordered" evidence="1">
    <location>
        <begin position="573"/>
        <end position="646"/>
    </location>
</feature>
<dbReference type="PATRIC" id="fig|1171373.8.peg.2945"/>
<organism evidence="2 3">
    <name type="scientific">Acidipropionibacterium acidipropionici (strain ATCC 4875 / DSM 20272 / JCM 6432 / NBRC 12425 / NCIMB 8070 / 4)</name>
    <name type="common">Propionibacterium acidipropionici</name>
    <dbReference type="NCBI Taxonomy" id="1171373"/>
    <lineage>
        <taxon>Bacteria</taxon>
        <taxon>Bacillati</taxon>
        <taxon>Actinomycetota</taxon>
        <taxon>Actinomycetes</taxon>
        <taxon>Propionibacteriales</taxon>
        <taxon>Propionibacteriaceae</taxon>
        <taxon>Acidipropionibacterium</taxon>
    </lineage>
</organism>
<name>K7SNJ6_ACIA4</name>
<feature type="compositionally biased region" description="Basic and acidic residues" evidence="1">
    <location>
        <begin position="621"/>
        <end position="630"/>
    </location>
</feature>
<feature type="compositionally biased region" description="Basic and acidic residues" evidence="1">
    <location>
        <begin position="131"/>
        <end position="141"/>
    </location>
</feature>
<dbReference type="KEGG" id="pbo:PACID_29950"/>
<dbReference type="STRING" id="1171373.PACID_29950"/>
<gene>
    <name evidence="2" type="ordered locus">PACID_29950</name>
</gene>
<protein>
    <submittedName>
        <fullName evidence="2">Uncharacterized protein</fullName>
    </submittedName>
</protein>
<evidence type="ECO:0000313" key="3">
    <source>
        <dbReference type="Proteomes" id="UP000000214"/>
    </source>
</evidence>
<feature type="compositionally biased region" description="Basic residues" evidence="1">
    <location>
        <begin position="835"/>
        <end position="847"/>
    </location>
</feature>
<feature type="compositionally biased region" description="Basic and acidic residues" evidence="1">
    <location>
        <begin position="738"/>
        <end position="752"/>
    </location>
</feature>
<feature type="compositionally biased region" description="Basic and acidic residues" evidence="1">
    <location>
        <begin position="588"/>
        <end position="598"/>
    </location>
</feature>
<accession>K7SNJ6</accession>
<dbReference type="AlphaFoldDB" id="K7SNJ6"/>
<feature type="compositionally biased region" description="Low complexity" evidence="1">
    <location>
        <begin position="112"/>
        <end position="123"/>
    </location>
</feature>
<dbReference type="eggNOG" id="ENOG5032V99">
    <property type="taxonomic scope" value="Bacteria"/>
</dbReference>
<feature type="compositionally biased region" description="Low complexity" evidence="1">
    <location>
        <begin position="787"/>
        <end position="801"/>
    </location>
</feature>
<evidence type="ECO:0000256" key="1">
    <source>
        <dbReference type="SAM" id="MobiDB-lite"/>
    </source>
</evidence>
<feature type="region of interest" description="Disordered" evidence="1">
    <location>
        <begin position="382"/>
        <end position="401"/>
    </location>
</feature>
<proteinExistence type="predicted"/>
<dbReference type="EMBL" id="CP003493">
    <property type="protein sequence ID" value="AFV90760.1"/>
    <property type="molecule type" value="Genomic_DNA"/>
</dbReference>
<feature type="region of interest" description="Disordered" evidence="1">
    <location>
        <begin position="663"/>
        <end position="707"/>
    </location>
</feature>